<gene>
    <name evidence="2" type="ordered locus">Solca_0008</name>
</gene>
<organism evidence="2 3">
    <name type="scientific">Solitalea canadensis (strain ATCC 29591 / DSM 3403 / JCM 21819 / LMG 8368 / NBRC 15130 / NCIMB 12057 / USAM 9D)</name>
    <name type="common">Flexibacter canadensis</name>
    <dbReference type="NCBI Taxonomy" id="929556"/>
    <lineage>
        <taxon>Bacteria</taxon>
        <taxon>Pseudomonadati</taxon>
        <taxon>Bacteroidota</taxon>
        <taxon>Sphingobacteriia</taxon>
        <taxon>Sphingobacteriales</taxon>
        <taxon>Sphingobacteriaceae</taxon>
        <taxon>Solitalea</taxon>
    </lineage>
</organism>
<dbReference type="AlphaFoldDB" id="H8KNS1"/>
<dbReference type="SUPFAM" id="SSF51735">
    <property type="entry name" value="NAD(P)-binding Rossmann-fold domains"/>
    <property type="match status" value="1"/>
</dbReference>
<proteinExistence type="predicted"/>
<dbReference type="InterPro" id="IPR003781">
    <property type="entry name" value="CoA-bd"/>
</dbReference>
<dbReference type="STRING" id="929556.Solca_0008"/>
<protein>
    <submittedName>
        <fullName evidence="2">Putative CoA-binding protein</fullName>
    </submittedName>
</protein>
<dbReference type="Pfam" id="PF13380">
    <property type="entry name" value="CoA_binding_2"/>
    <property type="match status" value="1"/>
</dbReference>
<dbReference type="HOGENOM" id="CLU_112567_1_2_10"/>
<name>H8KNS1_SOLCM</name>
<evidence type="ECO:0000259" key="1">
    <source>
        <dbReference type="Pfam" id="PF13380"/>
    </source>
</evidence>
<evidence type="ECO:0000313" key="2">
    <source>
        <dbReference type="EMBL" id="AFD05178.1"/>
    </source>
</evidence>
<dbReference type="EMBL" id="CP003349">
    <property type="protein sequence ID" value="AFD05178.1"/>
    <property type="molecule type" value="Genomic_DNA"/>
</dbReference>
<sequence length="121" mass="13379">MSSKKTLVIGASPNPERYSFKAITRLVQHNHPVVAVGLREGVVAGISIEPLGEVYSDIDTISLYVGPAHQSVYYDYILSTHPRRLIFNPGTENPELQHLLEQAGIEYEEACTLVLLSIGQF</sequence>
<dbReference type="InterPro" id="IPR036291">
    <property type="entry name" value="NAD(P)-bd_dom_sf"/>
</dbReference>
<dbReference type="OrthoDB" id="708726at2"/>
<dbReference type="Gene3D" id="3.40.50.720">
    <property type="entry name" value="NAD(P)-binding Rossmann-like Domain"/>
    <property type="match status" value="1"/>
</dbReference>
<dbReference type="RefSeq" id="WP_014678406.1">
    <property type="nucleotide sequence ID" value="NC_017770.1"/>
</dbReference>
<accession>H8KNS1</accession>
<keyword evidence="3" id="KW-1185">Reference proteome</keyword>
<dbReference type="Proteomes" id="UP000007590">
    <property type="component" value="Chromosome"/>
</dbReference>
<dbReference type="KEGG" id="scn:Solca_0008"/>
<feature type="domain" description="CoA-binding" evidence="1">
    <location>
        <begin position="4"/>
        <end position="115"/>
    </location>
</feature>
<reference evidence="2" key="1">
    <citation type="submission" date="2012-02" db="EMBL/GenBank/DDBJ databases">
        <title>The complete genome of Solitalea canadensis DSM 3403.</title>
        <authorList>
            <consortium name="US DOE Joint Genome Institute (JGI-PGF)"/>
            <person name="Lucas S."/>
            <person name="Copeland A."/>
            <person name="Lapidus A."/>
            <person name="Glavina del Rio T."/>
            <person name="Dalin E."/>
            <person name="Tice H."/>
            <person name="Bruce D."/>
            <person name="Goodwin L."/>
            <person name="Pitluck S."/>
            <person name="Peters L."/>
            <person name="Ovchinnikova G."/>
            <person name="Lu M."/>
            <person name="Kyrpides N."/>
            <person name="Mavromatis K."/>
            <person name="Ivanova N."/>
            <person name="Brettin T."/>
            <person name="Detter J.C."/>
            <person name="Han C."/>
            <person name="Larimer F."/>
            <person name="Land M."/>
            <person name="Hauser L."/>
            <person name="Markowitz V."/>
            <person name="Cheng J.-F."/>
            <person name="Hugenholtz P."/>
            <person name="Woyke T."/>
            <person name="Wu D."/>
            <person name="Spring S."/>
            <person name="Schroeder M."/>
            <person name="Kopitz M."/>
            <person name="Brambilla E."/>
            <person name="Klenk H.-P."/>
            <person name="Eisen J.A."/>
        </authorList>
    </citation>
    <scope>NUCLEOTIDE SEQUENCE</scope>
    <source>
        <strain evidence="2">DSM 3403</strain>
    </source>
</reference>
<dbReference type="eggNOG" id="COG1832">
    <property type="taxonomic scope" value="Bacteria"/>
</dbReference>
<evidence type="ECO:0000313" key="3">
    <source>
        <dbReference type="Proteomes" id="UP000007590"/>
    </source>
</evidence>